<keyword evidence="5" id="KW-1185">Reference proteome</keyword>
<evidence type="ECO:0000313" key="4">
    <source>
        <dbReference type="EMBL" id="GJM59658.1"/>
    </source>
</evidence>
<dbReference type="PANTHER" id="PTHR21666:SF289">
    <property type="entry name" value="L-ALA--D-GLU ENDOPEPTIDASE"/>
    <property type="match status" value="1"/>
</dbReference>
<feature type="domain" description="M23ase beta-sheet core" evidence="3">
    <location>
        <begin position="304"/>
        <end position="396"/>
    </location>
</feature>
<dbReference type="Gene3D" id="2.70.70.10">
    <property type="entry name" value="Glucose Permease (Domain IIA)"/>
    <property type="match status" value="1"/>
</dbReference>
<comment type="caution">
    <text evidence="4">The sequence shown here is derived from an EMBL/GenBank/DDBJ whole genome shotgun (WGS) entry which is preliminary data.</text>
</comment>
<feature type="coiled-coil region" evidence="2">
    <location>
        <begin position="26"/>
        <end position="113"/>
    </location>
</feature>
<name>A0AAN4VVF6_9BACT</name>
<dbReference type="Gene3D" id="6.10.250.3150">
    <property type="match status" value="1"/>
</dbReference>
<dbReference type="AlphaFoldDB" id="A0AAN4VVF6"/>
<dbReference type="SUPFAM" id="SSF51261">
    <property type="entry name" value="Duplicated hybrid motif"/>
    <property type="match status" value="1"/>
</dbReference>
<dbReference type="EMBL" id="BQKE01000001">
    <property type="protein sequence ID" value="GJM59658.1"/>
    <property type="molecule type" value="Genomic_DNA"/>
</dbReference>
<keyword evidence="1" id="KW-0732">Signal</keyword>
<accession>A0AAN4VVF6</accession>
<dbReference type="InterPro" id="IPR016047">
    <property type="entry name" value="M23ase_b-sheet_dom"/>
</dbReference>
<dbReference type="InterPro" id="IPR050570">
    <property type="entry name" value="Cell_wall_metabolism_enzyme"/>
</dbReference>
<evidence type="ECO:0000313" key="5">
    <source>
        <dbReference type="Proteomes" id="UP001310022"/>
    </source>
</evidence>
<sequence length="403" mass="46199">MFRNRFFPFWIFFAFIFSIGSIEVTAQKSKQQLEQERQVNKKKIEETSRILSETMNSQKATVGQLNALNEQIKTRKDMMSNINKEVVELNVRMGELEDIIEGMEGDLVQLKKEYGEMAHTAYKSQLSQNNLVFLFSAETFHDFVLRLEYMRQYSKARKNQMEMISLVKKTLEDQREEIEEAKQEKDQLLVAQMGEFQELENLQKKQKTVLAELKTRGRKLNKELKDRKKADEKLGNLIADVIRTELAKKSSAKKAAVKKADVAFVGADFANFRKKLEWPVASGFVSQGFGKHPHPALKGVVVENPGVDIQTRKQELVRAVHQGVVKTVAYVPGEMNTVVIVQHGDYFTVYAKLESSKVKVGEAVNAKDPIGVVHTDSDGKSELQFQVWKQKEKLNPQVWLRSR</sequence>
<keyword evidence="2" id="KW-0175">Coiled coil</keyword>
<evidence type="ECO:0000256" key="2">
    <source>
        <dbReference type="SAM" id="Coils"/>
    </source>
</evidence>
<reference evidence="4 5" key="1">
    <citation type="submission" date="2021-12" db="EMBL/GenBank/DDBJ databases">
        <title>Genome sequencing of bacteria with rrn-lacking chromosome and rrn-plasmid.</title>
        <authorList>
            <person name="Anda M."/>
            <person name="Iwasaki W."/>
        </authorList>
    </citation>
    <scope>NUCLEOTIDE SEQUENCE [LARGE SCALE GENOMIC DNA]</scope>
    <source>
        <strain evidence="4 5">NBRC 15940</strain>
    </source>
</reference>
<dbReference type="Proteomes" id="UP001310022">
    <property type="component" value="Unassembled WGS sequence"/>
</dbReference>
<dbReference type="PANTHER" id="PTHR21666">
    <property type="entry name" value="PEPTIDASE-RELATED"/>
    <property type="match status" value="1"/>
</dbReference>
<organism evidence="4 5">
    <name type="scientific">Persicobacter diffluens</name>
    <dbReference type="NCBI Taxonomy" id="981"/>
    <lineage>
        <taxon>Bacteria</taxon>
        <taxon>Pseudomonadati</taxon>
        <taxon>Bacteroidota</taxon>
        <taxon>Cytophagia</taxon>
        <taxon>Cytophagales</taxon>
        <taxon>Persicobacteraceae</taxon>
        <taxon>Persicobacter</taxon>
    </lineage>
</organism>
<dbReference type="CDD" id="cd12797">
    <property type="entry name" value="M23_peptidase"/>
    <property type="match status" value="1"/>
</dbReference>
<gene>
    <name evidence="4" type="ORF">PEDI_02100</name>
</gene>
<dbReference type="InterPro" id="IPR011055">
    <property type="entry name" value="Dup_hybrid_motif"/>
</dbReference>
<evidence type="ECO:0000256" key="1">
    <source>
        <dbReference type="ARBA" id="ARBA00022729"/>
    </source>
</evidence>
<dbReference type="Pfam" id="PF01551">
    <property type="entry name" value="Peptidase_M23"/>
    <property type="match status" value="1"/>
</dbReference>
<evidence type="ECO:0000259" key="3">
    <source>
        <dbReference type="Pfam" id="PF01551"/>
    </source>
</evidence>
<protein>
    <submittedName>
        <fullName evidence="4">Peptidase</fullName>
    </submittedName>
</protein>
<dbReference type="GO" id="GO:0004222">
    <property type="term" value="F:metalloendopeptidase activity"/>
    <property type="evidence" value="ECO:0007669"/>
    <property type="project" value="TreeGrafter"/>
</dbReference>
<proteinExistence type="predicted"/>
<feature type="coiled-coil region" evidence="2">
    <location>
        <begin position="161"/>
        <end position="230"/>
    </location>
</feature>